<comment type="caution">
    <text evidence="1">The sequence shown here is derived from an EMBL/GenBank/DDBJ whole genome shotgun (WGS) entry which is preliminary data.</text>
</comment>
<organism evidence="1 2">
    <name type="scientific">Marivivens niveibacter</name>
    <dbReference type="NCBI Taxonomy" id="1930667"/>
    <lineage>
        <taxon>Bacteria</taxon>
        <taxon>Pseudomonadati</taxon>
        <taxon>Pseudomonadota</taxon>
        <taxon>Alphaproteobacteria</taxon>
        <taxon>Rhodobacterales</taxon>
        <taxon>Paracoccaceae</taxon>
        <taxon>Marivivens group</taxon>
        <taxon>Marivivens</taxon>
    </lineage>
</organism>
<dbReference type="InterPro" id="IPR010869">
    <property type="entry name" value="DUF1501"/>
</dbReference>
<reference evidence="1 2" key="1">
    <citation type="submission" date="2016-12" db="EMBL/GenBank/DDBJ databases">
        <title>The draft genome sequence of HSLHS2.</title>
        <authorList>
            <person name="Hu D."/>
            <person name="Wang L."/>
            <person name="Shao Z."/>
        </authorList>
    </citation>
    <scope>NUCLEOTIDE SEQUENCE [LARGE SCALE GENOMIC DNA]</scope>
    <source>
        <strain evidence="1">MCCC 1A06712</strain>
    </source>
</reference>
<dbReference type="InterPro" id="IPR006311">
    <property type="entry name" value="TAT_signal"/>
</dbReference>
<protein>
    <submittedName>
        <fullName evidence="1">Twin-arginine translocation pathway signal</fullName>
    </submittedName>
</protein>
<sequence length="397" mass="42686">MTMIGRRGFLKQGLALGCSAAASPFMTPIAFASAPWNTRLVVIVLRGAMDGLHMVQPYGDPAFAGYRPNLAMSPDQGGFDLDGFFAMHGDLAPLWPLWQAGELGFVHAVSTPYRDKRSHFDGQDILEAGGYQVGDVDGGWLNRLVSHLPASTPEIAYAVGREQMLILSGQADVSSWSPDATLSLSPQAQRLLQRVYEGDPLFEQASLDAINIAQGLTSSEDMTDDDTMMGVANGGHVEIAKFAASRLAGDARIASFSLNGWDTHVKQNRNLRKSFANLSDVILTLRAYLGPVWQNTAVIAMTEFGRTVAENGNEGTDHGTGGAMLTAGGAIRGGRVVTNWPGLAEADLYARRDLMPTQDVRAIAGWIMRGATDVPLDVIRDAVFPGVDMGTDPKFFR</sequence>
<dbReference type="Pfam" id="PF07394">
    <property type="entry name" value="DUF1501"/>
    <property type="match status" value="1"/>
</dbReference>
<dbReference type="RefSeq" id="WP_086451336.1">
    <property type="nucleotide sequence ID" value="NZ_MSPP01000003.1"/>
</dbReference>
<dbReference type="PANTHER" id="PTHR43737">
    <property type="entry name" value="BLL7424 PROTEIN"/>
    <property type="match status" value="1"/>
</dbReference>
<evidence type="ECO:0000313" key="2">
    <source>
        <dbReference type="Proteomes" id="UP000194664"/>
    </source>
</evidence>
<dbReference type="AlphaFoldDB" id="A0A251WXI2"/>
<name>A0A251WXI2_9RHOB</name>
<dbReference type="EMBL" id="MSPP01000003">
    <property type="protein sequence ID" value="OUD08845.1"/>
    <property type="molecule type" value="Genomic_DNA"/>
</dbReference>
<evidence type="ECO:0000313" key="1">
    <source>
        <dbReference type="EMBL" id="OUD08845.1"/>
    </source>
</evidence>
<dbReference type="Proteomes" id="UP000194664">
    <property type="component" value="Unassembled WGS sequence"/>
</dbReference>
<dbReference type="OrthoDB" id="9779968at2"/>
<proteinExistence type="predicted"/>
<dbReference type="PROSITE" id="PS51318">
    <property type="entry name" value="TAT"/>
    <property type="match status" value="1"/>
</dbReference>
<keyword evidence="2" id="KW-1185">Reference proteome</keyword>
<dbReference type="PANTHER" id="PTHR43737:SF1">
    <property type="entry name" value="DUF1501 DOMAIN-CONTAINING PROTEIN"/>
    <property type="match status" value="1"/>
</dbReference>
<gene>
    <name evidence="1" type="ORF">BVC71_08975</name>
</gene>
<accession>A0A251WXI2</accession>